<dbReference type="GO" id="GO:0002143">
    <property type="term" value="P:tRNA wobble position uridine thiolation"/>
    <property type="evidence" value="ECO:0007669"/>
    <property type="project" value="TreeGrafter"/>
</dbReference>
<reference evidence="5" key="1">
    <citation type="journal article" date="2015" name="Nature">
        <title>Complex archaea that bridge the gap between prokaryotes and eukaryotes.</title>
        <authorList>
            <person name="Spang A."/>
            <person name="Saw J.H."/>
            <person name="Jorgensen S.L."/>
            <person name="Zaremba-Niedzwiedzka K."/>
            <person name="Martijn J."/>
            <person name="Lind A.E."/>
            <person name="van Eijk R."/>
            <person name="Schleper C."/>
            <person name="Guy L."/>
            <person name="Ettema T.J."/>
        </authorList>
    </citation>
    <scope>NUCLEOTIDE SEQUENCE</scope>
</reference>
<organism evidence="5">
    <name type="scientific">marine sediment metagenome</name>
    <dbReference type="NCBI Taxonomy" id="412755"/>
    <lineage>
        <taxon>unclassified sequences</taxon>
        <taxon>metagenomes</taxon>
        <taxon>ecological metagenomes</taxon>
    </lineage>
</organism>
<evidence type="ECO:0000313" key="5">
    <source>
        <dbReference type="EMBL" id="KKN90547.1"/>
    </source>
</evidence>
<dbReference type="NCBIfam" id="NF001237">
    <property type="entry name" value="PRK00207.1"/>
    <property type="match status" value="1"/>
</dbReference>
<dbReference type="GO" id="GO:1990228">
    <property type="term" value="C:sulfurtransferase complex"/>
    <property type="evidence" value="ECO:0007669"/>
    <property type="project" value="TreeGrafter"/>
</dbReference>
<sequence>MNFAIALIAGPQDPAARSALNFAEAVLASGHNIGRLFFYRDAVHLASTLGVQPQDEADIARDWRVFIEAHRLDAVVCIAAALRRGILDEAEARRWDRPAANTAAPWELSGLGQWVDALQTCDRAVTFGA</sequence>
<evidence type="ECO:0000256" key="1">
    <source>
        <dbReference type="ARBA" id="ARBA00004496"/>
    </source>
</evidence>
<dbReference type="PANTHER" id="PTHR34874">
    <property type="entry name" value="PROTEIN YCHN"/>
    <property type="match status" value="1"/>
</dbReference>
<dbReference type="Pfam" id="PF02635">
    <property type="entry name" value="DsrE"/>
    <property type="match status" value="1"/>
</dbReference>
<comment type="similarity">
    <text evidence="2">Belongs to the DsrE/TusD family.</text>
</comment>
<dbReference type="SUPFAM" id="SSF75169">
    <property type="entry name" value="DsrEFH-like"/>
    <property type="match status" value="1"/>
</dbReference>
<dbReference type="InterPro" id="IPR003787">
    <property type="entry name" value="Sulphur_relay_DsrE/F-like"/>
</dbReference>
<dbReference type="InterPro" id="IPR017463">
    <property type="entry name" value="Sulphur_relay_TusD/DsrE"/>
</dbReference>
<dbReference type="NCBIfam" id="TIGR03012">
    <property type="entry name" value="sulf_tusD_dsrE"/>
    <property type="match status" value="1"/>
</dbReference>
<dbReference type="PANTHER" id="PTHR34874:SF3">
    <property type="entry name" value="SULFURTRANSFERASE TUSD"/>
    <property type="match status" value="1"/>
</dbReference>
<name>A0A0F9UST9_9ZZZZ</name>
<dbReference type="EMBL" id="LAZR01000109">
    <property type="protein sequence ID" value="KKN90547.1"/>
    <property type="molecule type" value="Genomic_DNA"/>
</dbReference>
<accession>A0A0F9UST9</accession>
<evidence type="ECO:0000256" key="3">
    <source>
        <dbReference type="ARBA" id="ARBA00022490"/>
    </source>
</evidence>
<keyword evidence="4" id="KW-0808">Transferase</keyword>
<dbReference type="InterPro" id="IPR027396">
    <property type="entry name" value="DsrEFH-like"/>
</dbReference>
<evidence type="ECO:0000256" key="4">
    <source>
        <dbReference type="ARBA" id="ARBA00022679"/>
    </source>
</evidence>
<protein>
    <submittedName>
        <fullName evidence="5">Uncharacterized protein</fullName>
    </submittedName>
</protein>
<evidence type="ECO:0000256" key="2">
    <source>
        <dbReference type="ARBA" id="ARBA00007067"/>
    </source>
</evidence>
<dbReference type="AlphaFoldDB" id="A0A0F9UST9"/>
<dbReference type="GO" id="GO:0016783">
    <property type="term" value="F:sulfurtransferase activity"/>
    <property type="evidence" value="ECO:0007669"/>
    <property type="project" value="InterPro"/>
</dbReference>
<comment type="subcellular location">
    <subcellularLocation>
        <location evidence="1">Cytoplasm</location>
    </subcellularLocation>
</comment>
<dbReference type="GO" id="GO:0097163">
    <property type="term" value="F:sulfur carrier activity"/>
    <property type="evidence" value="ECO:0007669"/>
    <property type="project" value="TreeGrafter"/>
</dbReference>
<proteinExistence type="inferred from homology"/>
<keyword evidence="3" id="KW-0963">Cytoplasm</keyword>
<comment type="caution">
    <text evidence="5">The sequence shown here is derived from an EMBL/GenBank/DDBJ whole genome shotgun (WGS) entry which is preliminary data.</text>
</comment>
<dbReference type="Gene3D" id="3.40.1260.10">
    <property type="entry name" value="DsrEFH-like"/>
    <property type="match status" value="1"/>
</dbReference>
<gene>
    <name evidence="5" type="ORF">LCGC14_0226890</name>
</gene>